<evidence type="ECO:0000256" key="1">
    <source>
        <dbReference type="SAM" id="SignalP"/>
    </source>
</evidence>
<organism evidence="3 4">
    <name type="scientific">Terrimonas rubra</name>
    <dbReference type="NCBI Taxonomy" id="1035890"/>
    <lineage>
        <taxon>Bacteria</taxon>
        <taxon>Pseudomonadati</taxon>
        <taxon>Bacteroidota</taxon>
        <taxon>Chitinophagia</taxon>
        <taxon>Chitinophagales</taxon>
        <taxon>Chitinophagaceae</taxon>
        <taxon>Terrimonas</taxon>
    </lineage>
</organism>
<evidence type="ECO:0000259" key="2">
    <source>
        <dbReference type="Pfam" id="PF21602"/>
    </source>
</evidence>
<keyword evidence="1" id="KW-0732">Signal</keyword>
<comment type="caution">
    <text evidence="3">The sequence shown here is derived from an EMBL/GenBank/DDBJ whole genome shotgun (WGS) entry which is preliminary data.</text>
</comment>
<dbReference type="SUPFAM" id="SSF74653">
    <property type="entry name" value="TolA/TonB C-terminal domain"/>
    <property type="match status" value="1"/>
</dbReference>
<feature type="signal peptide" evidence="1">
    <location>
        <begin position="1"/>
        <end position="20"/>
    </location>
</feature>
<accession>A0ABW6AAZ8</accession>
<feature type="chain" id="PRO_5045891110" description="Gliding motility-associated protein GldM second immunoglobulin-like domain-containing protein" evidence="1">
    <location>
        <begin position="21"/>
        <end position="226"/>
    </location>
</feature>
<evidence type="ECO:0000313" key="4">
    <source>
        <dbReference type="Proteomes" id="UP001597511"/>
    </source>
</evidence>
<dbReference type="InterPro" id="IPR048406">
    <property type="entry name" value="GldM_Ig-like-2"/>
</dbReference>
<protein>
    <recommendedName>
        <fullName evidence="2">Gliding motility-associated protein GldM second immunoglobulin-like domain-containing protein</fullName>
    </recommendedName>
</protein>
<keyword evidence="4" id="KW-1185">Reference proteome</keyword>
<evidence type="ECO:0000313" key="3">
    <source>
        <dbReference type="EMBL" id="MFD2921670.1"/>
    </source>
</evidence>
<dbReference type="RefSeq" id="WP_386102432.1">
    <property type="nucleotide sequence ID" value="NZ_JBHUOZ010000003.1"/>
</dbReference>
<gene>
    <name evidence="3" type="ORF">ACFS6H_18265</name>
</gene>
<name>A0ABW6AAZ8_9BACT</name>
<reference evidence="4" key="1">
    <citation type="journal article" date="2019" name="Int. J. Syst. Evol. Microbiol.">
        <title>The Global Catalogue of Microorganisms (GCM) 10K type strain sequencing project: providing services to taxonomists for standard genome sequencing and annotation.</title>
        <authorList>
            <consortium name="The Broad Institute Genomics Platform"/>
            <consortium name="The Broad Institute Genome Sequencing Center for Infectious Disease"/>
            <person name="Wu L."/>
            <person name="Ma J."/>
        </authorList>
    </citation>
    <scope>NUCLEOTIDE SEQUENCE [LARGE SCALE GENOMIC DNA]</scope>
    <source>
        <strain evidence="4">KCTC 23299</strain>
    </source>
</reference>
<sequence length="226" mass="24794">MFIRIILFCLLLLPALGLQAQEKDTITISDSLVKVERDASFPGGINGWAKFLRANLNASVPVNQGAPAGRYTVEIQFIVDREGNATDFKALTAWGYGMEEEVIRVLKKTGPWIPAHQGGRTVKAFRKQPVTFLTRLDDVDITTTTPNTLYSGIDNTVSIVASNIKPEDLTVTVSKNATIEGVGNGRYNVKVLDTKERVVFTIKDSKKNKIAGQYSIEVKAVPEPAK</sequence>
<proteinExistence type="predicted"/>
<dbReference type="Proteomes" id="UP001597511">
    <property type="component" value="Unassembled WGS sequence"/>
</dbReference>
<dbReference type="Gene3D" id="3.30.1150.10">
    <property type="match status" value="1"/>
</dbReference>
<dbReference type="Pfam" id="PF21602">
    <property type="entry name" value="GldM_3rd"/>
    <property type="match status" value="1"/>
</dbReference>
<feature type="domain" description="Gliding motility-associated protein GldM second immunoglobulin-like" evidence="2">
    <location>
        <begin position="140"/>
        <end position="215"/>
    </location>
</feature>
<dbReference type="EMBL" id="JBHUOZ010000003">
    <property type="protein sequence ID" value="MFD2921670.1"/>
    <property type="molecule type" value="Genomic_DNA"/>
</dbReference>